<accession>A0A1M4WC40</accession>
<dbReference type="Proteomes" id="UP000184147">
    <property type="component" value="Unassembled WGS sequence"/>
</dbReference>
<dbReference type="RefSeq" id="WP_083544697.1">
    <property type="nucleotide sequence ID" value="NZ_FQVQ01000001.1"/>
</dbReference>
<protein>
    <submittedName>
        <fullName evidence="3">RHS repeat-associated core domain-containing protein</fullName>
    </submittedName>
</protein>
<keyword evidence="4" id="KW-1185">Reference proteome</keyword>
<reference evidence="3 4" key="1">
    <citation type="submission" date="2016-11" db="EMBL/GenBank/DDBJ databases">
        <authorList>
            <person name="Jaros S."/>
            <person name="Januszkiewicz K."/>
            <person name="Wedrychowicz H."/>
        </authorList>
    </citation>
    <scope>NUCLEOTIDE SEQUENCE [LARGE SCALE GENOMIC DNA]</scope>
    <source>
        <strain evidence="3 4">DSM 25660</strain>
    </source>
</reference>
<evidence type="ECO:0000313" key="3">
    <source>
        <dbReference type="EMBL" id="SHE78757.1"/>
    </source>
</evidence>
<feature type="chain" id="PRO_5012115457" evidence="1">
    <location>
        <begin position="18"/>
        <end position="2256"/>
    </location>
</feature>
<dbReference type="InterPro" id="IPR022385">
    <property type="entry name" value="Rhs_assc_core"/>
</dbReference>
<name>A0A1M4WC40_9FLAO</name>
<gene>
    <name evidence="3" type="ORF">SAMN05444377_101246</name>
</gene>
<keyword evidence="1" id="KW-0732">Signal</keyword>
<dbReference type="STRING" id="1124188.SAMN05444377_101246"/>
<sequence length="2256" mass="254314">MKKILSLLIFSISFVNAQIDLPKDFTRSTPSAASFITYGDIKVDKFTGTPNVSVPIYSFSTRSKDLSIPIGLSYHAQNINLLDKASDVGLGWSLFCGGIVTRTIVFQPDEMYKTILTQVYVDPRSQFNDVYYFNVNGLMGNFLIVPNTNDSGFTVQMMNSNANVIVEANVNPQSYDVDSFKITDDKGYQYFFTIYDEFVEKFDVARAYPSPGNPTNSQPISYRSSHHLTKITDNNGKDLALFTYNSYNTNINLSTEYDNSIKKINQVTVPGLGSATFSYQLIPSLYKHNDVLQLNQVEIKNYNNEFISRFNMEYGFSIIPSHQTPDNIFKKRRMLAVVRQFSSDNQSQNHSFEYENKIPANLSINDYVFGTDVFGFLNMHLNCDVYNGATYWEKEAVTPNYVTHDVLKKITYPTGGCSIFNFESNTFSLQNINPNSEVTPECYKKNEVDNINHTLFASASFNATTSANSFIFTVTAYDEYFFSFTSDPITYPPGLTPPGNNPPNAGISYKLKHANPDLNNFVIADFNNFYIESTLTISCLGKLVKLMPGTYRIEYSTTTGTANGTINIYRKQLKPQINQWLYGGGVRVRKIASFKEQQSVDYFDNLNQYSTVTPVSVKNFNYQFSTTPNKSSGFKSYTTSGQMTVGYREVTEFETPYLGKVVVEYAFPNPAEYNQTTQTWNNILGYKDGLLLTSKTYDKNNRILSQVNNSFTFYQVSNQLFNTIWGFDVSNECDYTDYPLGSGKTTNVWPALTASSTKNYFYESNGTQRFIELLETTSYNQTNREVSEKVIQNLTDSTSATLKTKYYYHTGNSSLSQNRISEIEKVESYRNNTLLSTSQLLYSNNWGAANVSFLPHILQTSKSTLALENRHRITAYDEFSNPTEIVMENGMTTTYLWGYQKTSPIAKIVNATNAQVASALGVSNVHSLTEANLTAINNLRTNPTFVNAFVTTYTYKPMVGMLTVTDPKNDKITFVYDTFNRLIETRDKDNNLIAENTYEINQGNAINAVLSKAYKVASTTSLPVTSDNVVVSKSFFDGLGRTLQKIDYRQSATGKDIVTPIAYDDETKIHPKTYLPYATSGNSLNYNPNAISEQALFSKYVGQVAFSEQLLEESPLGTLIKESAPGTTWAMGSGKEIKKEQLLNNANDQVKRFTATLFSSSTHSFDTQFGQTGTQFYPENSLFKTVTKNEHWTSGNLNTIIEFKDFEGRLILKRSFNQTSPTNPTVTTLDTYYVYDDYGNLTYVLPPLAEGTIGGSVLQELAYQYKYDYRNRLIEKKLPGKHWEYIVYDKIDRVVATGPHLSPFSDNSSSNGWMVSKYDVLNRVVYTAWSAATVDSNSRFSLQSTQNSATVINESKTTSNTTIDNVTARYTNVVSPTSNFKLLTINYYDDYSFPGAPTTFTTVLNDNSQAVYFNNSTIKPKGMVTGVWSRVNELTTTAPVKNLTSYLLYDRYSRVVRNYKTNHLGGYTQVDQKLDFTGKVVFSETKHKRLSTSAEILVREDFDYTPQSRLLRHKHKINNEPTQLLVKYEYDELGEVKTKRVGGTDMNNGLQVVDYQYNIRGWLTQINDITNLSKGTDPRDLFAFKLNYDTVENNVNGKVTPLFNGNISEVYWRTDGDGAIRKYGYQYDAINRLNEAIYQRPGTTPEIRNSYNEKITYDKNGNILSLERNGEMDDDINVIKIDQLNYIYKDNGISNKLMKVTDITNLSSGFKDDSNGTNDTSDDFSYDSYGNQTKDENKGITLIKYNHLNLPVEITFTGTNRKITYLYDASGIKQQKVVTNGTSVTTTDYLDGFQYLKTGSAGAIVLQFFPHAEGYVSNTVVNNANVYNYVFNYQDHLGNNRLSYAWNAQTSSLTILEENHYYPYGLKHNNYNLDQEYFDALGTGVSIKPKATPYKYRFNGQEYQDELGLNSYMMDLRQYDPALARWTVIDPVDHLSLSPYNAFDNNPVYWADPSGGDSQSLNAEFESHWGKRFDEYGNYIPSSDRGNVNIGFSNANNSEPRSVGGWLTRKIDGVTSHTYVENIYDIVTSEVEGFVSIAISITVSNETHGYCYNLNSDGTITDSDGNFFRYHKVYFDDLSKSTSFGYQTLGGTKFYTSNPGDYSKTYPLVNGAISDDNTIANLFIGSALFKGIGAFWESLTGWGAAKGVTTADGFLFRGFTVNTPFNIPVQRFGNMSLGKPDFWGARIGTSQFANRTFGAIKPAWNPLTQYTTGVIPKGTPIKFGIIGPQGWRYPGGSFQFIVPSRSVINQSSKLIR</sequence>
<dbReference type="Gene3D" id="2.180.10.10">
    <property type="entry name" value="RHS repeat-associated core"/>
    <property type="match status" value="2"/>
</dbReference>
<proteinExistence type="predicted"/>
<dbReference type="EMBL" id="FQVQ01000001">
    <property type="protein sequence ID" value="SHE78757.1"/>
    <property type="molecule type" value="Genomic_DNA"/>
</dbReference>
<dbReference type="InterPro" id="IPR045619">
    <property type="entry name" value="DUF6443"/>
</dbReference>
<dbReference type="NCBIfam" id="TIGR03696">
    <property type="entry name" value="Rhs_assc_core"/>
    <property type="match status" value="1"/>
</dbReference>
<evidence type="ECO:0000313" key="4">
    <source>
        <dbReference type="Proteomes" id="UP000184147"/>
    </source>
</evidence>
<evidence type="ECO:0000256" key="1">
    <source>
        <dbReference type="SAM" id="SignalP"/>
    </source>
</evidence>
<feature type="signal peptide" evidence="1">
    <location>
        <begin position="1"/>
        <end position="17"/>
    </location>
</feature>
<dbReference type="OrthoDB" id="2972467at2"/>
<dbReference type="Pfam" id="PF20041">
    <property type="entry name" value="DUF6443"/>
    <property type="match status" value="1"/>
</dbReference>
<organism evidence="3 4">
    <name type="scientific">Flavobacterium fontis</name>
    <dbReference type="NCBI Taxonomy" id="1124188"/>
    <lineage>
        <taxon>Bacteria</taxon>
        <taxon>Pseudomonadati</taxon>
        <taxon>Bacteroidota</taxon>
        <taxon>Flavobacteriia</taxon>
        <taxon>Flavobacteriales</taxon>
        <taxon>Flavobacteriaceae</taxon>
        <taxon>Flavobacterium</taxon>
    </lineage>
</organism>
<feature type="domain" description="DUF6443" evidence="2">
    <location>
        <begin position="1013"/>
        <end position="1140"/>
    </location>
</feature>
<evidence type="ECO:0000259" key="2">
    <source>
        <dbReference type="Pfam" id="PF20041"/>
    </source>
</evidence>